<keyword evidence="6" id="KW-0414">Isoprene biosynthesis</keyword>
<protein>
    <recommendedName>
        <fullName evidence="10">Solanesyl diphosphate synthase</fullName>
    </recommendedName>
</protein>
<dbReference type="SFLD" id="SFLDS00005">
    <property type="entry name" value="Isoprenoid_Synthase_Type_I"/>
    <property type="match status" value="1"/>
</dbReference>
<evidence type="ECO:0000313" key="8">
    <source>
        <dbReference type="EMBL" id="CEM17488.1"/>
    </source>
</evidence>
<dbReference type="AlphaFoldDB" id="A0A0G4FS56"/>
<dbReference type="GO" id="GO:0006744">
    <property type="term" value="P:ubiquinone biosynthetic process"/>
    <property type="evidence" value="ECO:0007669"/>
    <property type="project" value="TreeGrafter"/>
</dbReference>
<dbReference type="OMA" id="AFDYYLH"/>
<dbReference type="PhylomeDB" id="A0A0G4FS56"/>
<proteinExistence type="inferred from homology"/>
<evidence type="ECO:0000313" key="9">
    <source>
        <dbReference type="Proteomes" id="UP000041254"/>
    </source>
</evidence>
<dbReference type="PROSITE" id="PS00444">
    <property type="entry name" value="POLYPRENYL_SYNTHASE_2"/>
    <property type="match status" value="1"/>
</dbReference>
<dbReference type="Proteomes" id="UP000041254">
    <property type="component" value="Unassembled WGS sequence"/>
</dbReference>
<keyword evidence="4" id="KW-0479">Metal-binding</keyword>
<gene>
    <name evidence="8" type="ORF">Vbra_16029</name>
</gene>
<reference evidence="8 9" key="1">
    <citation type="submission" date="2014-11" db="EMBL/GenBank/DDBJ databases">
        <authorList>
            <person name="Zhu J."/>
            <person name="Qi W."/>
            <person name="Song R."/>
        </authorList>
    </citation>
    <scope>NUCLEOTIDE SEQUENCE [LARGE SCALE GENOMIC DNA]</scope>
</reference>
<dbReference type="InterPro" id="IPR008949">
    <property type="entry name" value="Isoprenoid_synthase_dom_sf"/>
</dbReference>
<organism evidence="8 9">
    <name type="scientific">Vitrella brassicaformis (strain CCMP3155)</name>
    <dbReference type="NCBI Taxonomy" id="1169540"/>
    <lineage>
        <taxon>Eukaryota</taxon>
        <taxon>Sar</taxon>
        <taxon>Alveolata</taxon>
        <taxon>Colpodellida</taxon>
        <taxon>Vitrellaceae</taxon>
        <taxon>Vitrella</taxon>
    </lineage>
</organism>
<dbReference type="InterPro" id="IPR000092">
    <property type="entry name" value="Polyprenyl_synt"/>
</dbReference>
<dbReference type="EMBL" id="CDMY01000489">
    <property type="protein sequence ID" value="CEM17488.1"/>
    <property type="molecule type" value="Genomic_DNA"/>
</dbReference>
<dbReference type="PANTHER" id="PTHR12001:SF69">
    <property type="entry name" value="ALL TRANS-POLYPRENYL-DIPHOSPHATE SYNTHASE PDSS1"/>
    <property type="match status" value="1"/>
</dbReference>
<dbReference type="SUPFAM" id="SSF48576">
    <property type="entry name" value="Terpenoid synthases"/>
    <property type="match status" value="1"/>
</dbReference>
<dbReference type="VEuPathDB" id="CryptoDB:Vbra_16029"/>
<evidence type="ECO:0000256" key="4">
    <source>
        <dbReference type="ARBA" id="ARBA00022723"/>
    </source>
</evidence>
<dbReference type="Pfam" id="PF00348">
    <property type="entry name" value="polyprenyl_synt"/>
    <property type="match status" value="1"/>
</dbReference>
<evidence type="ECO:0000256" key="5">
    <source>
        <dbReference type="ARBA" id="ARBA00022842"/>
    </source>
</evidence>
<keyword evidence="3 7" id="KW-0808">Transferase</keyword>
<name>A0A0G4FS56_VITBC</name>
<dbReference type="GO" id="GO:0008299">
    <property type="term" value="P:isoprenoid biosynthetic process"/>
    <property type="evidence" value="ECO:0007669"/>
    <property type="project" value="UniProtKB-KW"/>
</dbReference>
<dbReference type="InterPro" id="IPR033749">
    <property type="entry name" value="Polyprenyl_synt_CS"/>
</dbReference>
<evidence type="ECO:0000256" key="7">
    <source>
        <dbReference type="RuleBase" id="RU004466"/>
    </source>
</evidence>
<evidence type="ECO:0000256" key="3">
    <source>
        <dbReference type="ARBA" id="ARBA00022679"/>
    </source>
</evidence>
<dbReference type="FunCoup" id="A0A0G4FS56">
    <property type="interactions" value="1"/>
</dbReference>
<dbReference type="PROSITE" id="PS00723">
    <property type="entry name" value="POLYPRENYL_SYNTHASE_1"/>
    <property type="match status" value="1"/>
</dbReference>
<dbReference type="GO" id="GO:0046872">
    <property type="term" value="F:metal ion binding"/>
    <property type="evidence" value="ECO:0007669"/>
    <property type="project" value="UniProtKB-KW"/>
</dbReference>
<dbReference type="InParanoid" id="A0A0G4FS56"/>
<comment type="cofactor">
    <cofactor evidence="1">
        <name>Mg(2+)</name>
        <dbReference type="ChEBI" id="CHEBI:18420"/>
    </cofactor>
</comment>
<dbReference type="STRING" id="1169540.A0A0G4FS56"/>
<comment type="similarity">
    <text evidence="2 7">Belongs to the FPP/GGPP synthase family.</text>
</comment>
<dbReference type="PANTHER" id="PTHR12001">
    <property type="entry name" value="GERANYLGERANYL PYROPHOSPHATE SYNTHASE"/>
    <property type="match status" value="1"/>
</dbReference>
<keyword evidence="5" id="KW-0460">Magnesium</keyword>
<dbReference type="Gene3D" id="1.10.600.10">
    <property type="entry name" value="Farnesyl Diphosphate Synthase"/>
    <property type="match status" value="1"/>
</dbReference>
<keyword evidence="9" id="KW-1185">Reference proteome</keyword>
<dbReference type="OrthoDB" id="9927103at2759"/>
<accession>A0A0G4FS56</accession>
<sequence length="439" mass="48115">MRRRPTSIPAPLWQSMLSSATQGFIAPMATRRQLSSSTRKPLFVPPSVSKVIQKISIRDGAGAESEARIASRLSELSYQSEGAPVTAEVQEGGASASVVARPTYDVLNPPPGPSPFDQVKDELDMLADDVRELVDTDHPVLKLAASHFFSLASGKKFRPTIVMLMSQAVERIGEPRDEDVYERQRRLGQITEMIHTASLIHDDVLDEAETRRGSDAVHKLFSNKVAVLAGDFLLARASVLLARLGNVEVVEVMATALDALVTGEVMQAKAQPTDLESFDWYVRKSYFKTASLIACSCKSAALLSGYGQESEEVIAAEKFGYHLGLAFQIVDDLLDFTQSADLLGKPALSDLKNGHATAPILYAAEEYPEMGPLIRRRFKDKGDVQTAHKLLKQSSGLEKTRELALWHASQAVEWLSSFPDTPANQALVRLTTQVITRIK</sequence>
<dbReference type="GO" id="GO:1990234">
    <property type="term" value="C:transferase complex"/>
    <property type="evidence" value="ECO:0007669"/>
    <property type="project" value="TreeGrafter"/>
</dbReference>
<dbReference type="CDD" id="cd00685">
    <property type="entry name" value="Trans_IPPS_HT"/>
    <property type="match status" value="1"/>
</dbReference>
<evidence type="ECO:0000256" key="6">
    <source>
        <dbReference type="ARBA" id="ARBA00023229"/>
    </source>
</evidence>
<dbReference type="GO" id="GO:0004659">
    <property type="term" value="F:prenyltransferase activity"/>
    <property type="evidence" value="ECO:0007669"/>
    <property type="project" value="InterPro"/>
</dbReference>
<evidence type="ECO:0008006" key="10">
    <source>
        <dbReference type="Google" id="ProtNLM"/>
    </source>
</evidence>
<evidence type="ECO:0000256" key="1">
    <source>
        <dbReference type="ARBA" id="ARBA00001946"/>
    </source>
</evidence>
<evidence type="ECO:0000256" key="2">
    <source>
        <dbReference type="ARBA" id="ARBA00006706"/>
    </source>
</evidence>